<dbReference type="Proteomes" id="UP001139648">
    <property type="component" value="Unassembled WGS sequence"/>
</dbReference>
<organism evidence="2 3">
    <name type="scientific">Nonomuraea thailandensis</name>
    <dbReference type="NCBI Taxonomy" id="1188745"/>
    <lineage>
        <taxon>Bacteria</taxon>
        <taxon>Bacillati</taxon>
        <taxon>Actinomycetota</taxon>
        <taxon>Actinomycetes</taxon>
        <taxon>Streptosporangiales</taxon>
        <taxon>Streptosporangiaceae</taxon>
        <taxon>Nonomuraea</taxon>
    </lineage>
</organism>
<comment type="caution">
    <text evidence="2">The sequence shown here is derived from an EMBL/GenBank/DDBJ whole genome shotgun (WGS) entry which is preliminary data.</text>
</comment>
<reference evidence="2" key="1">
    <citation type="submission" date="2022-06" db="EMBL/GenBank/DDBJ databases">
        <title>Sequencing the genomes of 1000 actinobacteria strains.</title>
        <authorList>
            <person name="Klenk H.-P."/>
        </authorList>
    </citation>
    <scope>NUCLEOTIDE SEQUENCE</scope>
    <source>
        <strain evidence="2">DSM 46694</strain>
    </source>
</reference>
<dbReference type="EMBL" id="JAMZEB010000002">
    <property type="protein sequence ID" value="MCP2359823.1"/>
    <property type="molecule type" value="Genomic_DNA"/>
</dbReference>
<dbReference type="RefSeq" id="WP_253747240.1">
    <property type="nucleotide sequence ID" value="NZ_BAABKA010000035.1"/>
</dbReference>
<protein>
    <submittedName>
        <fullName evidence="2">Uncharacterized protein</fullName>
    </submittedName>
</protein>
<proteinExistence type="predicted"/>
<feature type="region of interest" description="Disordered" evidence="1">
    <location>
        <begin position="59"/>
        <end position="82"/>
    </location>
</feature>
<dbReference type="AlphaFoldDB" id="A0A9X2GS09"/>
<evidence type="ECO:0000256" key="1">
    <source>
        <dbReference type="SAM" id="MobiDB-lite"/>
    </source>
</evidence>
<sequence length="103" mass="11916">MSDEYAERAQRARDLLARSSPAAARAIRAREQEAARPRRVVEEGRWAWIDAKVQQSIEGQSRLVETSPPEVEPKVEDEEAERRRVSLARARMRARAYRQNDKS</sequence>
<evidence type="ECO:0000313" key="3">
    <source>
        <dbReference type="Proteomes" id="UP001139648"/>
    </source>
</evidence>
<accession>A0A9X2GS09</accession>
<evidence type="ECO:0000313" key="2">
    <source>
        <dbReference type="EMBL" id="MCP2359823.1"/>
    </source>
</evidence>
<name>A0A9X2GS09_9ACTN</name>
<gene>
    <name evidence="2" type="ORF">HD597_006843</name>
</gene>
<keyword evidence="3" id="KW-1185">Reference proteome</keyword>